<organism evidence="1 2">
    <name type="scientific">Nocardia cyriacigeorgica</name>
    <dbReference type="NCBI Taxonomy" id="135487"/>
    <lineage>
        <taxon>Bacteria</taxon>
        <taxon>Bacillati</taxon>
        <taxon>Actinomycetota</taxon>
        <taxon>Actinomycetes</taxon>
        <taxon>Mycobacteriales</taxon>
        <taxon>Nocardiaceae</taxon>
        <taxon>Nocardia</taxon>
    </lineage>
</organism>
<accession>A0A4U8W0T0</accession>
<reference evidence="1 2" key="1">
    <citation type="submission" date="2019-02" db="EMBL/GenBank/DDBJ databases">
        <authorList>
            <consortium name="Pathogen Informatics"/>
        </authorList>
    </citation>
    <scope>NUCLEOTIDE SEQUENCE [LARGE SCALE GENOMIC DNA]</scope>
    <source>
        <strain evidence="1 2">3012STDY6756504</strain>
    </source>
</reference>
<evidence type="ECO:0000313" key="1">
    <source>
        <dbReference type="EMBL" id="VFA99610.1"/>
    </source>
</evidence>
<dbReference type="AlphaFoldDB" id="A0A4U8W0T0"/>
<dbReference type="EMBL" id="LR215973">
    <property type="protein sequence ID" value="VFA99610.1"/>
    <property type="molecule type" value="Genomic_DNA"/>
</dbReference>
<gene>
    <name evidence="1" type="ORF">NCTC10797_03395</name>
</gene>
<dbReference type="Proteomes" id="UP000290439">
    <property type="component" value="Chromosome"/>
</dbReference>
<name>A0A4U8W0T0_9NOCA</name>
<protein>
    <submittedName>
        <fullName evidence="1">Uncharacterized protein</fullName>
    </submittedName>
</protein>
<evidence type="ECO:0000313" key="2">
    <source>
        <dbReference type="Proteomes" id="UP000290439"/>
    </source>
</evidence>
<dbReference type="RefSeq" id="WP_130917761.1">
    <property type="nucleotide sequence ID" value="NZ_JADLPK010000001.1"/>
</dbReference>
<sequence>MRNPWRRRRRAEPPARAVDHSGTDLVIRWIDAVTTGLADAPPGPPEAGPARVCDGMFTAATIAAVLIERVSDRTEYRVANNRCLAASVEFMKVLGEDTLRRYRIQSDAQPVGLDEVNADADELAIARHLALLGEALQIALCKVTTDPALSSEIRETANESGLLAADVLVETCQTIQSDPTT</sequence>
<proteinExistence type="predicted"/>